<proteinExistence type="predicted"/>
<dbReference type="RefSeq" id="WP_343843858.1">
    <property type="nucleotide sequence ID" value="NZ_BAAAEI010000006.1"/>
</dbReference>
<reference evidence="1 2" key="1">
    <citation type="journal article" date="2019" name="Int. J. Syst. Evol. Microbiol.">
        <title>The Global Catalogue of Microorganisms (GCM) 10K type strain sequencing project: providing services to taxonomists for standard genome sequencing and annotation.</title>
        <authorList>
            <consortium name="The Broad Institute Genomics Platform"/>
            <consortium name="The Broad Institute Genome Sequencing Center for Infectious Disease"/>
            <person name="Wu L."/>
            <person name="Ma J."/>
        </authorList>
    </citation>
    <scope>NUCLEOTIDE SEQUENCE [LARGE SCALE GENOMIC DNA]</scope>
    <source>
        <strain evidence="1 2">JCM 13378</strain>
    </source>
</reference>
<evidence type="ECO:0000313" key="2">
    <source>
        <dbReference type="Proteomes" id="UP001501757"/>
    </source>
</evidence>
<sequence>MTISDTDKIVDFLKNVGINIRYTSIESKTFLPGILIEQGQLLIDREKLKYPGDLLHEAGHIAVTASENRLKLTGDIHQCGHGPAEEMSAIAWSWAASREIGIHPEVLFHTDGYKGASPNYIEAFLQAHGFGYPMLIYWGLTNPPGKSDGYPKMTRWLRL</sequence>
<protein>
    <recommendedName>
        <fullName evidence="3">IrrE N-terminal-like domain-containing protein</fullName>
    </recommendedName>
</protein>
<gene>
    <name evidence="1" type="ORF">GCM10009092_15860</name>
</gene>
<comment type="caution">
    <text evidence="1">The sequence shown here is derived from an EMBL/GenBank/DDBJ whole genome shotgun (WGS) entry which is preliminary data.</text>
</comment>
<organism evidence="1 2">
    <name type="scientific">Bowmanella denitrificans</name>
    <dbReference type="NCBI Taxonomy" id="366582"/>
    <lineage>
        <taxon>Bacteria</taxon>
        <taxon>Pseudomonadati</taxon>
        <taxon>Pseudomonadota</taxon>
        <taxon>Gammaproteobacteria</taxon>
        <taxon>Alteromonadales</taxon>
        <taxon>Alteromonadaceae</taxon>
        <taxon>Bowmanella</taxon>
    </lineage>
</organism>
<dbReference type="EMBL" id="BAAAEI010000006">
    <property type="protein sequence ID" value="GAA0352298.1"/>
    <property type="molecule type" value="Genomic_DNA"/>
</dbReference>
<accession>A0ABN0X1U3</accession>
<keyword evidence="2" id="KW-1185">Reference proteome</keyword>
<evidence type="ECO:0008006" key="3">
    <source>
        <dbReference type="Google" id="ProtNLM"/>
    </source>
</evidence>
<evidence type="ECO:0000313" key="1">
    <source>
        <dbReference type="EMBL" id="GAA0352298.1"/>
    </source>
</evidence>
<name>A0ABN0X1U3_9ALTE</name>
<dbReference type="Proteomes" id="UP001501757">
    <property type="component" value="Unassembled WGS sequence"/>
</dbReference>